<dbReference type="OrthoDB" id="5230585at2759"/>
<proteinExistence type="predicted"/>
<dbReference type="Pfam" id="PF07985">
    <property type="entry name" value="SRR1"/>
    <property type="match status" value="1"/>
</dbReference>
<evidence type="ECO:0000313" key="3">
    <source>
        <dbReference type="EMBL" id="ODM24383.1"/>
    </source>
</evidence>
<gene>
    <name evidence="2" type="ORF">SI65_01909</name>
    <name evidence="3" type="ORF">SI65_01973</name>
</gene>
<evidence type="ECO:0000313" key="4">
    <source>
        <dbReference type="Proteomes" id="UP000094569"/>
    </source>
</evidence>
<reference evidence="2 4" key="1">
    <citation type="journal article" date="2016" name="BMC Genomics">
        <title>Comparative genomic and transcriptomic analyses of the Fuzhuan brick tea-fermentation fungus Aspergillus cristatus.</title>
        <authorList>
            <person name="Ge Y."/>
            <person name="Wang Y."/>
            <person name="Liu Y."/>
            <person name="Tan Y."/>
            <person name="Ren X."/>
            <person name="Zhang X."/>
            <person name="Hyde K.D."/>
            <person name="Liu Y."/>
            <person name="Liu Z."/>
        </authorList>
    </citation>
    <scope>NUCLEOTIDE SEQUENCE [LARGE SCALE GENOMIC DNA]</scope>
    <source>
        <strain evidence="2 4">GZAAS20.1005</strain>
    </source>
</reference>
<dbReference type="EMBL" id="JXNT01000001">
    <property type="protein sequence ID" value="ODM24319.1"/>
    <property type="molecule type" value="Genomic_DNA"/>
</dbReference>
<dbReference type="EMBL" id="JXNT01000001">
    <property type="protein sequence ID" value="ODM24383.1"/>
    <property type="molecule type" value="Genomic_DNA"/>
</dbReference>
<sequence>MDSLDESLNFENDIQKTLKLYNEGKPLFTRAVLEDIDYHLEKDEKKVIIRDYLENEHIYDLEIPYWCADTADTVRIKYNGIETLTTLHPDEDKIPWGTCTMTITYGSHYKVDNITVEKVRAAFEHQREAWEQSKTCQHLTQQLENFTPGQVAGITKIVGFALGPVTHLDSKSVGGIGPSATNALTQHMALLTIADILKERNGGRDVKCYTQDPINKGVGNEFLKTIGITPLDDPKGFLEVDDRTLVVSIHPNVSIRQVIADLQYPAAMLWNTVEEPVKREWEQKTMDDGHVTWIFPYSTDPVSSRVIRMAEQYDQLPFDDADDWFGKLMWYVRKDA</sequence>
<feature type="domain" description="SRR1-like" evidence="1">
    <location>
        <begin position="149"/>
        <end position="280"/>
    </location>
</feature>
<dbReference type="VEuPathDB" id="FungiDB:SI65_01973"/>
<keyword evidence="4" id="KW-1185">Reference proteome</keyword>
<accession>A0A1E3BTN8</accession>
<dbReference type="Proteomes" id="UP000094569">
    <property type="component" value="Unassembled WGS sequence"/>
</dbReference>
<name>A0A1E3BTN8_ASPCR</name>
<organism evidence="2 4">
    <name type="scientific">Aspergillus cristatus</name>
    <name type="common">Chinese Fuzhuan brick tea-fermentation fungus</name>
    <name type="synonym">Eurotium cristatum</name>
    <dbReference type="NCBI Taxonomy" id="573508"/>
    <lineage>
        <taxon>Eukaryota</taxon>
        <taxon>Fungi</taxon>
        <taxon>Dikarya</taxon>
        <taxon>Ascomycota</taxon>
        <taxon>Pezizomycotina</taxon>
        <taxon>Eurotiomycetes</taxon>
        <taxon>Eurotiomycetidae</taxon>
        <taxon>Eurotiales</taxon>
        <taxon>Aspergillaceae</taxon>
        <taxon>Aspergillus</taxon>
        <taxon>Aspergillus subgen. Aspergillus</taxon>
    </lineage>
</organism>
<evidence type="ECO:0000313" key="2">
    <source>
        <dbReference type="EMBL" id="ODM24319.1"/>
    </source>
</evidence>
<dbReference type="VEuPathDB" id="FungiDB:SI65_01909"/>
<dbReference type="InterPro" id="IPR012942">
    <property type="entry name" value="SRR1-like"/>
</dbReference>
<dbReference type="PANTHER" id="PTHR42080:SF3">
    <property type="entry name" value="SRR1-LIKE DOMAIN-CONTAINING PROTEIN"/>
    <property type="match status" value="1"/>
</dbReference>
<evidence type="ECO:0000259" key="1">
    <source>
        <dbReference type="Pfam" id="PF07985"/>
    </source>
</evidence>
<dbReference type="PANTHER" id="PTHR42080">
    <property type="entry name" value="SRR1 DOMAIN-CONTAINING PROTEIN"/>
    <property type="match status" value="1"/>
</dbReference>
<dbReference type="AlphaFoldDB" id="A0A1E3BTN8"/>
<comment type="caution">
    <text evidence="2">The sequence shown here is derived from an EMBL/GenBank/DDBJ whole genome shotgun (WGS) entry which is preliminary data.</text>
</comment>
<protein>
    <recommendedName>
        <fullName evidence="1">SRR1-like domain-containing protein</fullName>
    </recommendedName>
</protein>